<gene>
    <name evidence="1" type="ORF">VP01_869g8</name>
</gene>
<dbReference type="VEuPathDB" id="FungiDB:VP01_869g8"/>
<evidence type="ECO:0000313" key="2">
    <source>
        <dbReference type="Proteomes" id="UP000037035"/>
    </source>
</evidence>
<sequence length="128" mass="14849">MMMIWENMWCIKCHWRQIQVSLGAVPSGPRGLDQLGGTGFGSWHLNEQTAHSLQRSNFKLAIQILISDSSSNVMDVIDHEIELNNKKSCKLAKQLHSLTQEHIYSWFRITINKKKENSFMLGHWPSWL</sequence>
<name>A0A0L6U9H0_9BASI</name>
<reference evidence="1 2" key="1">
    <citation type="submission" date="2015-08" db="EMBL/GenBank/DDBJ databases">
        <title>Next Generation Sequencing and Analysis of the Genome of Puccinia sorghi L Schw, the Causal Agent of Maize Common Rust.</title>
        <authorList>
            <person name="Rochi L."/>
            <person name="Burguener G."/>
            <person name="Darino M."/>
            <person name="Turjanski A."/>
            <person name="Kreff E."/>
            <person name="Dieguez M.J."/>
            <person name="Sacco F."/>
        </authorList>
    </citation>
    <scope>NUCLEOTIDE SEQUENCE [LARGE SCALE GENOMIC DNA]</scope>
    <source>
        <strain evidence="1 2">RO10H11247</strain>
    </source>
</reference>
<comment type="caution">
    <text evidence="1">The sequence shown here is derived from an EMBL/GenBank/DDBJ whole genome shotgun (WGS) entry which is preliminary data.</text>
</comment>
<dbReference type="EMBL" id="LAVV01014270">
    <property type="protein sequence ID" value="KNZ44917.1"/>
    <property type="molecule type" value="Genomic_DNA"/>
</dbReference>
<accession>A0A0L6U9H0</accession>
<dbReference type="AlphaFoldDB" id="A0A0L6U9H0"/>
<keyword evidence="2" id="KW-1185">Reference proteome</keyword>
<protein>
    <submittedName>
        <fullName evidence="1">Uncharacterized protein</fullName>
    </submittedName>
</protein>
<organism evidence="1 2">
    <name type="scientific">Puccinia sorghi</name>
    <dbReference type="NCBI Taxonomy" id="27349"/>
    <lineage>
        <taxon>Eukaryota</taxon>
        <taxon>Fungi</taxon>
        <taxon>Dikarya</taxon>
        <taxon>Basidiomycota</taxon>
        <taxon>Pucciniomycotina</taxon>
        <taxon>Pucciniomycetes</taxon>
        <taxon>Pucciniales</taxon>
        <taxon>Pucciniaceae</taxon>
        <taxon>Puccinia</taxon>
    </lineage>
</organism>
<proteinExistence type="predicted"/>
<dbReference type="Proteomes" id="UP000037035">
    <property type="component" value="Unassembled WGS sequence"/>
</dbReference>
<evidence type="ECO:0000313" key="1">
    <source>
        <dbReference type="EMBL" id="KNZ44917.1"/>
    </source>
</evidence>